<keyword evidence="5" id="KW-0949">S-adenosyl-L-methionine</keyword>
<keyword evidence="7" id="KW-1185">Reference proteome</keyword>
<keyword evidence="2 5" id="KW-0812">Transmembrane</keyword>
<keyword evidence="5" id="KW-0808">Transferase</keyword>
<keyword evidence="4 5" id="KW-0472">Membrane</keyword>
<comment type="subcellular location">
    <subcellularLocation>
        <location evidence="5">Endoplasmic reticulum membrane</location>
        <topology evidence="5">Multi-pass membrane protein</topology>
    </subcellularLocation>
    <subcellularLocation>
        <location evidence="1">Membrane</location>
        <topology evidence="1">Multi-pass membrane protein</topology>
    </subcellularLocation>
</comment>
<keyword evidence="3 5" id="KW-1133">Transmembrane helix</keyword>
<sequence>MSLLKVPLLLLNSGSLLVPLAFPSSTPLPVTEVRYSKRKSERFVQGVLPGVMMVTPLVFFSESLIILLTQLRGPPRRLASLLMLNGTTETLSTSPAFLIGTTLLLMASILRYRSQTLLGRLYTTPLTIRKNHTLITSGPYAIVRHPGYASWLIMEIGLLVVFSASGSWLSESGMLDSALGRVVAAGWLVVCVVGDTVLVARRVPREEGLLKKEFGKEWSEYRKRVPWRVVPGVY</sequence>
<evidence type="ECO:0000313" key="7">
    <source>
        <dbReference type="Proteomes" id="UP001437256"/>
    </source>
</evidence>
<dbReference type="InterPro" id="IPR007269">
    <property type="entry name" value="ICMT_MeTrfase"/>
</dbReference>
<keyword evidence="5" id="KW-0489">Methyltransferase</keyword>
<dbReference type="EC" id="2.1.1.100" evidence="5"/>
<protein>
    <recommendedName>
        <fullName evidence="5">Protein-S-isoprenylcysteine O-methyltransferase</fullName>
        <ecNumber evidence="5">2.1.1.100</ecNumber>
    </recommendedName>
</protein>
<dbReference type="PANTHER" id="PTHR12714:SF9">
    <property type="entry name" value="PROTEIN-S-ISOPRENYLCYSTEINE O-METHYLTRANSFERASE"/>
    <property type="match status" value="1"/>
</dbReference>
<evidence type="ECO:0000256" key="3">
    <source>
        <dbReference type="ARBA" id="ARBA00022989"/>
    </source>
</evidence>
<reference evidence="6 7" key="1">
    <citation type="submission" date="2024-05" db="EMBL/GenBank/DDBJ databases">
        <title>A draft genome resource for the thread blight pathogen Marasmius tenuissimus strain MS-2.</title>
        <authorList>
            <person name="Yulfo-Soto G.E."/>
            <person name="Baruah I.K."/>
            <person name="Amoako-Attah I."/>
            <person name="Bukari Y."/>
            <person name="Meinhardt L.W."/>
            <person name="Bailey B.A."/>
            <person name="Cohen S.P."/>
        </authorList>
    </citation>
    <scope>NUCLEOTIDE SEQUENCE [LARGE SCALE GENOMIC DNA]</scope>
    <source>
        <strain evidence="6 7">MS-2</strain>
    </source>
</reference>
<dbReference type="Gene3D" id="1.20.120.1630">
    <property type="match status" value="1"/>
</dbReference>
<evidence type="ECO:0000256" key="2">
    <source>
        <dbReference type="ARBA" id="ARBA00022692"/>
    </source>
</evidence>
<proteinExistence type="inferred from homology"/>
<feature type="transmembrane region" description="Helical" evidence="5">
    <location>
        <begin position="90"/>
        <end position="110"/>
    </location>
</feature>
<comment type="similarity">
    <text evidence="5">Belongs to the class VI-like SAM-binding methyltransferase superfamily. Isoprenylcysteine carboxyl methyltransferase family.</text>
</comment>
<dbReference type="PANTHER" id="PTHR12714">
    <property type="entry name" value="PROTEIN-S ISOPRENYLCYSTEINE O-METHYLTRANSFERASE"/>
    <property type="match status" value="1"/>
</dbReference>
<feature type="transmembrane region" description="Helical" evidence="5">
    <location>
        <begin position="47"/>
        <end position="69"/>
    </location>
</feature>
<comment type="caution">
    <text evidence="6">The sequence shown here is derived from an EMBL/GenBank/DDBJ whole genome shotgun (WGS) entry which is preliminary data.</text>
</comment>
<accession>A0ABR3A189</accession>
<evidence type="ECO:0000256" key="4">
    <source>
        <dbReference type="ARBA" id="ARBA00023136"/>
    </source>
</evidence>
<feature type="transmembrane region" description="Helical" evidence="5">
    <location>
        <begin position="182"/>
        <end position="200"/>
    </location>
</feature>
<evidence type="ECO:0000256" key="1">
    <source>
        <dbReference type="ARBA" id="ARBA00004141"/>
    </source>
</evidence>
<evidence type="ECO:0000313" key="6">
    <source>
        <dbReference type="EMBL" id="KAL0066327.1"/>
    </source>
</evidence>
<feature type="transmembrane region" description="Helical" evidence="5">
    <location>
        <begin position="148"/>
        <end position="170"/>
    </location>
</feature>
<dbReference type="EMBL" id="JBBXMP010000036">
    <property type="protein sequence ID" value="KAL0066327.1"/>
    <property type="molecule type" value="Genomic_DNA"/>
</dbReference>
<gene>
    <name evidence="6" type="ORF">AAF712_006585</name>
</gene>
<evidence type="ECO:0000256" key="5">
    <source>
        <dbReference type="RuleBase" id="RU362022"/>
    </source>
</evidence>
<dbReference type="Proteomes" id="UP001437256">
    <property type="component" value="Unassembled WGS sequence"/>
</dbReference>
<organism evidence="6 7">
    <name type="scientific">Marasmius tenuissimus</name>
    <dbReference type="NCBI Taxonomy" id="585030"/>
    <lineage>
        <taxon>Eukaryota</taxon>
        <taxon>Fungi</taxon>
        <taxon>Dikarya</taxon>
        <taxon>Basidiomycota</taxon>
        <taxon>Agaricomycotina</taxon>
        <taxon>Agaricomycetes</taxon>
        <taxon>Agaricomycetidae</taxon>
        <taxon>Agaricales</taxon>
        <taxon>Marasmiineae</taxon>
        <taxon>Marasmiaceae</taxon>
        <taxon>Marasmius</taxon>
    </lineage>
</organism>
<keyword evidence="5" id="KW-0256">Endoplasmic reticulum</keyword>
<name>A0ABR3A189_9AGAR</name>
<dbReference type="Pfam" id="PF04140">
    <property type="entry name" value="ICMT"/>
    <property type="match status" value="1"/>
</dbReference>
<comment type="catalytic activity">
    <reaction evidence="5">
        <text>[protein]-C-terminal S-[(2E,6E)-farnesyl]-L-cysteine + S-adenosyl-L-methionine = [protein]-C-terminal S-[(2E,6E)-farnesyl]-L-cysteine methyl ester + S-adenosyl-L-homocysteine</text>
        <dbReference type="Rhea" id="RHEA:21672"/>
        <dbReference type="Rhea" id="RHEA-COMP:12125"/>
        <dbReference type="Rhea" id="RHEA-COMP:12126"/>
        <dbReference type="ChEBI" id="CHEBI:57856"/>
        <dbReference type="ChEBI" id="CHEBI:59789"/>
        <dbReference type="ChEBI" id="CHEBI:90510"/>
        <dbReference type="ChEBI" id="CHEBI:90511"/>
        <dbReference type="EC" id="2.1.1.100"/>
    </reaction>
</comment>